<dbReference type="PANTHER" id="PTHR12573:SF4">
    <property type="entry name" value="AT09986P-RELATED"/>
    <property type="match status" value="1"/>
</dbReference>
<organism evidence="4 5">
    <name type="scientific">Hydra vulgaris</name>
    <name type="common">Hydra</name>
    <name type="synonym">Hydra attenuata</name>
    <dbReference type="NCBI Taxonomy" id="6087"/>
    <lineage>
        <taxon>Eukaryota</taxon>
        <taxon>Metazoa</taxon>
        <taxon>Cnidaria</taxon>
        <taxon>Hydrozoa</taxon>
        <taxon>Hydroidolina</taxon>
        <taxon>Anthoathecata</taxon>
        <taxon>Aplanulata</taxon>
        <taxon>Hydridae</taxon>
        <taxon>Hydra</taxon>
    </lineage>
</organism>
<keyword evidence="1" id="KW-0175">Coiled coil</keyword>
<dbReference type="Proteomes" id="UP001652625">
    <property type="component" value="Chromosome 10"/>
</dbReference>
<reference evidence="5" key="1">
    <citation type="submission" date="2025-08" db="UniProtKB">
        <authorList>
            <consortium name="RefSeq"/>
        </authorList>
    </citation>
    <scope>IDENTIFICATION</scope>
</reference>
<dbReference type="Pfam" id="PF00788">
    <property type="entry name" value="RA"/>
    <property type="match status" value="1"/>
</dbReference>
<keyword evidence="4" id="KW-1185">Reference proteome</keyword>
<evidence type="ECO:0000256" key="2">
    <source>
        <dbReference type="SAM" id="MobiDB-lite"/>
    </source>
</evidence>
<feature type="coiled-coil region" evidence="1">
    <location>
        <begin position="851"/>
        <end position="953"/>
    </location>
</feature>
<dbReference type="RefSeq" id="XP_065663238.1">
    <property type="nucleotide sequence ID" value="XM_065807166.1"/>
</dbReference>
<feature type="compositionally biased region" description="Low complexity" evidence="2">
    <location>
        <begin position="342"/>
        <end position="360"/>
    </location>
</feature>
<feature type="region of interest" description="Disordered" evidence="2">
    <location>
        <begin position="189"/>
        <end position="234"/>
    </location>
</feature>
<gene>
    <name evidence="5" type="primary">LOC100205244</name>
</gene>
<evidence type="ECO:0000259" key="3">
    <source>
        <dbReference type="PROSITE" id="PS50105"/>
    </source>
</evidence>
<feature type="region of interest" description="Disordered" evidence="2">
    <location>
        <begin position="1"/>
        <end position="20"/>
    </location>
</feature>
<dbReference type="InterPro" id="IPR013761">
    <property type="entry name" value="SAM/pointed_sf"/>
</dbReference>
<dbReference type="GeneID" id="100205244"/>
<dbReference type="Gene3D" id="1.10.150.50">
    <property type="entry name" value="Transcription Factor, Ets-1"/>
    <property type="match status" value="1"/>
</dbReference>
<dbReference type="CDD" id="cd09487">
    <property type="entry name" value="SAM_superfamily"/>
    <property type="match status" value="1"/>
</dbReference>
<feature type="domain" description="SAM" evidence="3">
    <location>
        <begin position="427"/>
        <end position="490"/>
    </location>
</feature>
<dbReference type="InterPro" id="IPR000159">
    <property type="entry name" value="RA_dom"/>
</dbReference>
<name>A0ABM4CN36_HYDVU</name>
<dbReference type="SUPFAM" id="SSF47769">
    <property type="entry name" value="SAM/Pointed domain"/>
    <property type="match status" value="1"/>
</dbReference>
<evidence type="ECO:0000313" key="4">
    <source>
        <dbReference type="Proteomes" id="UP001652625"/>
    </source>
</evidence>
<evidence type="ECO:0000313" key="5">
    <source>
        <dbReference type="RefSeq" id="XP_065663238.1"/>
    </source>
</evidence>
<dbReference type="InterPro" id="IPR029071">
    <property type="entry name" value="Ubiquitin-like_domsf"/>
</dbReference>
<dbReference type="InterPro" id="IPR001660">
    <property type="entry name" value="SAM"/>
</dbReference>
<dbReference type="Pfam" id="PF07647">
    <property type="entry name" value="SAM_2"/>
    <property type="match status" value="1"/>
</dbReference>
<dbReference type="PANTHER" id="PTHR12573">
    <property type="entry name" value="AT09986P-RELATED"/>
    <property type="match status" value="1"/>
</dbReference>
<proteinExistence type="predicted"/>
<accession>A0ABM4CN36</accession>
<dbReference type="SMART" id="SM00454">
    <property type="entry name" value="SAM"/>
    <property type="match status" value="1"/>
</dbReference>
<feature type="coiled-coil region" evidence="1">
    <location>
        <begin position="1048"/>
        <end position="1167"/>
    </location>
</feature>
<dbReference type="SUPFAM" id="SSF54236">
    <property type="entry name" value="Ubiquitin-like"/>
    <property type="match status" value="1"/>
</dbReference>
<evidence type="ECO:0000256" key="1">
    <source>
        <dbReference type="SAM" id="Coils"/>
    </source>
</evidence>
<feature type="coiled-coil region" evidence="1">
    <location>
        <begin position="985"/>
        <end position="1019"/>
    </location>
</feature>
<sequence>MSQDESKNKKIPPPVATKPCISPSFKKILSKKDKTAKENDNTNCSFLKNQSLDKNGEILNAGNNFLDKENILLEIEGKAKDNIQHQYDLFHKKPRKICFSPDNPKEEVTFSLTEVSSIRQNGLDDTLDFSSSEDNILLCKNAENIKNDFTDLPIPPPLIIESDEESELNCVNSAPTAGPTEDLASQFDFLIKPPPPPDIDTSESEESFSDDLPLDVLNRNDNEDEDSFNFKSNDSYPKKTNFSENFNLHNILEHCEQNKMDERMKKELSEKTISNAQYDSKKVNLLHNNLSKCEKLEELFPVIEVDSGRGLSPEYLNADSKIVNSNVKNKLSDNRFSSIFEPISSQPSNESWSSSSLSSDSDNELELISKPKVNIREKLLKHMKNMESVSDAESFFSSKRVELEEDCSILSDDEVENCLNDIDVCDWTTSDVCDWLELIGLVHLKNVFRDHGVNGKMLFDINLHLLDSMDIHSDEDRELILSEIYALQNPSDADLQVSILDALDKATGDDRQKMLSLIQALQTPSAEAYTSSFPSQLSKQSPTFDPNFQASNNLVSENNCLVPTKNVIGMSVTPGVTGIKDTGIENLDNQKVFCGECLTSQSDLNEMQKKKKKRKGFFSSFLWKREKKPKSAIVEASLSMLVQASPQGMIKIFYQSSNNKVHVNLLISLNTLSCEVCKMSLEALNLIEDFKTFYIAVCRMDGKGENLTLRSDECPLMIQCKWEDMKTYQFELKQNIDGYVSVNKEDLDLQEMVTVRLGISFSTTSSDLIPVLIKKFKEKSMPSSYKLQLFNEGNVVADSIFLLSLPLYGHKFHTFKFVNISDESKQKELKQTELNEFRAKTVSLEKRMLTIAATNADLNTANSRLSSLNQELQTKVDRFQEEIHLKTIEIKKLQDKIAEKASQQFISDANDYHSLKQKIHEQQVHLEHTEERNRTLKEGKEMLENDLFKLQEKFNLIELSNCELSKRCKELEQAKNYQKEADYNIEKLVAENKEHQKTIKVLEEKLAEAEYKYSQYLLTQNDKCMEFEDIVSQNEALEHSNIEKDSKILELEYSIQKKEREFREIEDQLEDESRKRKRDIEQKDDLEKTKNELLIKVDELKKQLSDKEKSIQSMKNQIIKQEKKIKKQKSMSEMESSGKEDLFQEIKRQHQHDLLALETKVECLQKQLVEKALSNKKYEFACSKEKEDMDVLIKDLERKLSAKDTIIERLETKIAKHDMTVVSKIQDQTELMKTKEERIHILELEYARMEKEYTGSLRESASNIRTKDIIIQKLETKIKKLEQSNRENGLKIEKYFADKKNLLQQVTADHDKDIRDWKNRQREWEEKLTEKEENIKEITKKQSEMQAFFENRAKKREKEFKRQKYLLEQILEMINLRAPSLLRDLQNITFQDRKKSLLNEVGNKQASLSTNDDWC</sequence>
<feature type="coiled-coil region" evidence="1">
    <location>
        <begin position="1193"/>
        <end position="1341"/>
    </location>
</feature>
<protein>
    <submittedName>
        <fullName evidence="5">Uncharacterized protein LOC100205244 isoform X2</fullName>
    </submittedName>
</protein>
<feature type="region of interest" description="Disordered" evidence="2">
    <location>
        <begin position="342"/>
        <end position="361"/>
    </location>
</feature>
<dbReference type="PROSITE" id="PS50105">
    <property type="entry name" value="SAM_DOMAIN"/>
    <property type="match status" value="1"/>
</dbReference>
<feature type="compositionally biased region" description="Acidic residues" evidence="2">
    <location>
        <begin position="200"/>
        <end position="213"/>
    </location>
</feature>